<dbReference type="AlphaFoldDB" id="A0A0F9X4F6"/>
<organism evidence="1">
    <name type="scientific">marine sediment metagenome</name>
    <dbReference type="NCBI Taxonomy" id="412755"/>
    <lineage>
        <taxon>unclassified sequences</taxon>
        <taxon>metagenomes</taxon>
        <taxon>ecological metagenomes</taxon>
    </lineage>
</organism>
<protein>
    <submittedName>
        <fullName evidence="1">Uncharacterized protein</fullName>
    </submittedName>
</protein>
<dbReference type="EMBL" id="LAZR01000084">
    <property type="protein sequence ID" value="KKN93731.1"/>
    <property type="molecule type" value="Genomic_DNA"/>
</dbReference>
<reference evidence="1" key="1">
    <citation type="journal article" date="2015" name="Nature">
        <title>Complex archaea that bridge the gap between prokaryotes and eukaryotes.</title>
        <authorList>
            <person name="Spang A."/>
            <person name="Saw J.H."/>
            <person name="Jorgensen S.L."/>
            <person name="Zaremba-Niedzwiedzka K."/>
            <person name="Martijn J."/>
            <person name="Lind A.E."/>
            <person name="van Eijk R."/>
            <person name="Schleper C."/>
            <person name="Guy L."/>
            <person name="Ettema T.J."/>
        </authorList>
    </citation>
    <scope>NUCLEOTIDE SEQUENCE</scope>
</reference>
<accession>A0A0F9X4F6</accession>
<name>A0A0F9X4F6_9ZZZZ</name>
<evidence type="ECO:0000313" key="1">
    <source>
        <dbReference type="EMBL" id="KKN93731.1"/>
    </source>
</evidence>
<sequence length="120" mass="14520">MPVNLIGKTYNLPKEQRIMIMDWVHWRPIWDFVGHYLINLSVEDFHMLEEFGGLIPKDFRDEMIIAITDALNIREQQVNIYRREEREILIRHGDGHSLDWEKLKEFLVFIENNEEFVIHA</sequence>
<proteinExistence type="predicted"/>
<comment type="caution">
    <text evidence="1">The sequence shown here is derived from an EMBL/GenBank/DDBJ whole genome shotgun (WGS) entry which is preliminary data.</text>
</comment>
<gene>
    <name evidence="1" type="ORF">LCGC14_0195640</name>
</gene>